<dbReference type="EMBL" id="SDAM02000036">
    <property type="protein sequence ID" value="KAH6835325.1"/>
    <property type="molecule type" value="Genomic_DNA"/>
</dbReference>
<keyword evidence="2" id="KW-1133">Transmembrane helix</keyword>
<comment type="caution">
    <text evidence="3">The sequence shown here is derived from an EMBL/GenBank/DDBJ whole genome shotgun (WGS) entry which is preliminary data.</text>
</comment>
<dbReference type="Proteomes" id="UP001190926">
    <property type="component" value="Unassembled WGS sequence"/>
</dbReference>
<proteinExistence type="predicted"/>
<evidence type="ECO:0000256" key="1">
    <source>
        <dbReference type="SAM" id="MobiDB-lite"/>
    </source>
</evidence>
<evidence type="ECO:0000313" key="4">
    <source>
        <dbReference type="Proteomes" id="UP001190926"/>
    </source>
</evidence>
<organism evidence="3 4">
    <name type="scientific">Perilla frutescens var. hirtella</name>
    <name type="common">Perilla citriodora</name>
    <name type="synonym">Perilla setoyensis</name>
    <dbReference type="NCBI Taxonomy" id="608512"/>
    <lineage>
        <taxon>Eukaryota</taxon>
        <taxon>Viridiplantae</taxon>
        <taxon>Streptophyta</taxon>
        <taxon>Embryophyta</taxon>
        <taxon>Tracheophyta</taxon>
        <taxon>Spermatophyta</taxon>
        <taxon>Magnoliopsida</taxon>
        <taxon>eudicotyledons</taxon>
        <taxon>Gunneridae</taxon>
        <taxon>Pentapetalae</taxon>
        <taxon>asterids</taxon>
        <taxon>lamiids</taxon>
        <taxon>Lamiales</taxon>
        <taxon>Lamiaceae</taxon>
        <taxon>Nepetoideae</taxon>
        <taxon>Elsholtzieae</taxon>
        <taxon>Perilla</taxon>
    </lineage>
</organism>
<evidence type="ECO:0000313" key="3">
    <source>
        <dbReference type="EMBL" id="KAH6835325.1"/>
    </source>
</evidence>
<dbReference type="AlphaFoldDB" id="A0AAD4JK47"/>
<evidence type="ECO:0000256" key="2">
    <source>
        <dbReference type="SAM" id="Phobius"/>
    </source>
</evidence>
<keyword evidence="2" id="KW-0812">Transmembrane</keyword>
<keyword evidence="4" id="KW-1185">Reference proteome</keyword>
<sequence>MAVFVSRKKPRLSKKLQADELGFFYSFLETILLRVPAAFFILVFIYIWSSSTAVLSGNIVHVCVSSRKLSNLYCLSSGTQPNFQIPAQLVDDSNTSSDNVEVVGFGIKSSILADHNSSDKSTSIPVDNNSSIPADNSSADSKSSILAVNETLEYAYREVEEQLQLHRSWISDSNPVKCEGRGIYVYELPPKFNKDLSSQCGDMIPWADFSQYLSNDGLGKKL</sequence>
<name>A0AAD4JK47_PERFH</name>
<feature type="region of interest" description="Disordered" evidence="1">
    <location>
        <begin position="115"/>
        <end position="139"/>
    </location>
</feature>
<keyword evidence="2" id="KW-0472">Membrane</keyword>
<reference evidence="3 4" key="1">
    <citation type="journal article" date="2021" name="Nat. Commun.">
        <title>Incipient diploidization of the medicinal plant Perilla within 10,000 years.</title>
        <authorList>
            <person name="Zhang Y."/>
            <person name="Shen Q."/>
            <person name="Leng L."/>
            <person name="Zhang D."/>
            <person name="Chen S."/>
            <person name="Shi Y."/>
            <person name="Ning Z."/>
            <person name="Chen S."/>
        </authorList>
    </citation>
    <scope>NUCLEOTIDE SEQUENCE [LARGE SCALE GENOMIC DNA]</scope>
    <source>
        <strain evidence="4">cv. PC099</strain>
    </source>
</reference>
<feature type="compositionally biased region" description="Polar residues" evidence="1">
    <location>
        <begin position="119"/>
        <end position="139"/>
    </location>
</feature>
<protein>
    <submittedName>
        <fullName evidence="3">Uncharacterized protein</fullName>
    </submittedName>
</protein>
<gene>
    <name evidence="3" type="ORF">C2S53_000530</name>
</gene>
<feature type="transmembrane region" description="Helical" evidence="2">
    <location>
        <begin position="21"/>
        <end position="48"/>
    </location>
</feature>
<accession>A0AAD4JK47</accession>